<keyword evidence="1" id="KW-0812">Transmembrane</keyword>
<proteinExistence type="predicted"/>
<sequence length="191" mass="21811">MEQLQIITVSKRHLAEIEGNTMRLYGTGALEVLERNLSMHSSISAISFHYIHFDDIMPVFSKITKKLPSVTHLEFAATNLHCLQQLNALARLQFLEQLTISSANPIVSLSLWRSYAIFHLQPLGLLYINEKQFFSKISHILVTVFHGTSTHCVGVCKCDHRRPGTKLFRIIHTVMIHFELFITCTLFSMKG</sequence>
<keyword evidence="1" id="KW-0472">Membrane</keyword>
<dbReference type="Ensembl" id="ENSEBUT00000012115.1">
    <property type="protein sequence ID" value="ENSEBUP00000011544.1"/>
    <property type="gene ID" value="ENSEBUG00000007404.1"/>
</dbReference>
<organism evidence="2 3">
    <name type="scientific">Eptatretus burgeri</name>
    <name type="common">Inshore hagfish</name>
    <dbReference type="NCBI Taxonomy" id="7764"/>
    <lineage>
        <taxon>Eukaryota</taxon>
        <taxon>Metazoa</taxon>
        <taxon>Chordata</taxon>
        <taxon>Craniata</taxon>
        <taxon>Vertebrata</taxon>
        <taxon>Cyclostomata</taxon>
        <taxon>Myxini</taxon>
        <taxon>Myxiniformes</taxon>
        <taxon>Myxinidae</taxon>
        <taxon>Eptatretinae</taxon>
        <taxon>Eptatretus</taxon>
    </lineage>
</organism>
<evidence type="ECO:0000313" key="3">
    <source>
        <dbReference type="Proteomes" id="UP000694388"/>
    </source>
</evidence>
<dbReference type="Gene3D" id="3.80.10.10">
    <property type="entry name" value="Ribonuclease Inhibitor"/>
    <property type="match status" value="1"/>
</dbReference>
<reference evidence="2" key="2">
    <citation type="submission" date="2025-09" db="UniProtKB">
        <authorList>
            <consortium name="Ensembl"/>
        </authorList>
    </citation>
    <scope>IDENTIFICATION</scope>
</reference>
<name>A0A8C4Q8Y1_EPTBU</name>
<evidence type="ECO:0000256" key="1">
    <source>
        <dbReference type="SAM" id="Phobius"/>
    </source>
</evidence>
<dbReference type="AlphaFoldDB" id="A0A8C4Q8Y1"/>
<protein>
    <submittedName>
        <fullName evidence="2">Uncharacterized protein</fullName>
    </submittedName>
</protein>
<feature type="transmembrane region" description="Helical" evidence="1">
    <location>
        <begin position="167"/>
        <end position="189"/>
    </location>
</feature>
<keyword evidence="1" id="KW-1133">Transmembrane helix</keyword>
<accession>A0A8C4Q8Y1</accession>
<dbReference type="InterPro" id="IPR032675">
    <property type="entry name" value="LRR_dom_sf"/>
</dbReference>
<keyword evidence="3" id="KW-1185">Reference proteome</keyword>
<dbReference type="GeneTree" id="ENSGT00940000157011"/>
<reference evidence="2" key="1">
    <citation type="submission" date="2025-08" db="UniProtKB">
        <authorList>
            <consortium name="Ensembl"/>
        </authorList>
    </citation>
    <scope>IDENTIFICATION</scope>
</reference>
<dbReference type="SUPFAM" id="SSF52058">
    <property type="entry name" value="L domain-like"/>
    <property type="match status" value="1"/>
</dbReference>
<dbReference type="Proteomes" id="UP000694388">
    <property type="component" value="Unplaced"/>
</dbReference>
<evidence type="ECO:0000313" key="2">
    <source>
        <dbReference type="Ensembl" id="ENSEBUP00000011544.1"/>
    </source>
</evidence>